<dbReference type="RefSeq" id="WP_155142877.1">
    <property type="nucleotide sequence ID" value="NZ_BMGZ01000006.1"/>
</dbReference>
<accession>A0ABX0HNL1</accession>
<organism evidence="1 2">
    <name type="scientific">Aquisalinus luteolus</name>
    <dbReference type="NCBI Taxonomy" id="1566827"/>
    <lineage>
        <taxon>Bacteria</taxon>
        <taxon>Pseudomonadati</taxon>
        <taxon>Pseudomonadota</taxon>
        <taxon>Alphaproteobacteria</taxon>
        <taxon>Parvularculales</taxon>
        <taxon>Parvularculaceae</taxon>
        <taxon>Aquisalinus</taxon>
    </lineage>
</organism>
<dbReference type="EMBL" id="VCJR02000007">
    <property type="protein sequence ID" value="NHK29628.1"/>
    <property type="molecule type" value="Genomic_DNA"/>
</dbReference>
<evidence type="ECO:0000313" key="2">
    <source>
        <dbReference type="Proteomes" id="UP000818603"/>
    </source>
</evidence>
<sequence>MKKEHIMLRIRTNMEGAGMKQAFRKSLAPFAAVAFTAFAPLAGNALAGEPAELSREAREYMSATKRADDFSKTPYGFGMVITGYVDDGNGNRISGEQIKADFEQALVDKYRLSRQNILIVTAKPDRRGASCVVYIGGTPMETGGIDKCARNMKNLVRQYREHYGLDSYAMNNQPN</sequence>
<name>A0ABX0HNL1_9PROT</name>
<comment type="caution">
    <text evidence="1">The sequence shown here is derived from an EMBL/GenBank/DDBJ whole genome shotgun (WGS) entry which is preliminary data.</text>
</comment>
<gene>
    <name evidence="1" type="ORF">FF098_017100</name>
</gene>
<proteinExistence type="predicted"/>
<evidence type="ECO:0000313" key="1">
    <source>
        <dbReference type="EMBL" id="NHK29628.1"/>
    </source>
</evidence>
<keyword evidence="2" id="KW-1185">Reference proteome</keyword>
<dbReference type="Proteomes" id="UP000818603">
    <property type="component" value="Unassembled WGS sequence"/>
</dbReference>
<reference evidence="1 2" key="1">
    <citation type="submission" date="2020-02" db="EMBL/GenBank/DDBJ databases">
        <title>Genome sequence of Parvularcula flava strain NH6-79.</title>
        <authorList>
            <person name="Abdul Karim M.H."/>
            <person name="Lam M.Q."/>
            <person name="Chen S.J."/>
            <person name="Yahya A."/>
            <person name="Shahir S."/>
            <person name="Shamsir M.S."/>
            <person name="Chong C.S."/>
        </authorList>
    </citation>
    <scope>NUCLEOTIDE SEQUENCE [LARGE SCALE GENOMIC DNA]</scope>
    <source>
        <strain evidence="1 2">NH6-79</strain>
    </source>
</reference>
<protein>
    <submittedName>
        <fullName evidence="1">Uncharacterized protein</fullName>
    </submittedName>
</protein>